<evidence type="ECO:0000313" key="3">
    <source>
        <dbReference type="Proteomes" id="UP000199701"/>
    </source>
</evidence>
<dbReference type="AlphaFoldDB" id="A0A1I0QV24"/>
<dbReference type="SUPFAM" id="SSF56300">
    <property type="entry name" value="Metallo-dependent phosphatases"/>
    <property type="match status" value="1"/>
</dbReference>
<evidence type="ECO:0000313" key="2">
    <source>
        <dbReference type="EMBL" id="SEW31289.1"/>
    </source>
</evidence>
<dbReference type="STRING" id="99656.SAMN05421659_109135"/>
<dbReference type="RefSeq" id="WP_139197277.1">
    <property type="nucleotide sequence ID" value="NZ_FOJI01000009.1"/>
</dbReference>
<keyword evidence="3" id="KW-1185">Reference proteome</keyword>
<reference evidence="2 3" key="1">
    <citation type="submission" date="2016-10" db="EMBL/GenBank/DDBJ databases">
        <authorList>
            <person name="de Groot N.N."/>
        </authorList>
    </citation>
    <scope>NUCLEOTIDE SEQUENCE [LARGE SCALE GENOMIC DNA]</scope>
    <source>
        <strain evidence="2 3">DSM 9179</strain>
    </source>
</reference>
<dbReference type="InterPro" id="IPR029052">
    <property type="entry name" value="Metallo-depent_PP-like"/>
</dbReference>
<organism evidence="2 3">
    <name type="scientific">[Clostridium] fimetarium</name>
    <dbReference type="NCBI Taxonomy" id="99656"/>
    <lineage>
        <taxon>Bacteria</taxon>
        <taxon>Bacillati</taxon>
        <taxon>Bacillota</taxon>
        <taxon>Clostridia</taxon>
        <taxon>Lachnospirales</taxon>
        <taxon>Lachnospiraceae</taxon>
    </lineage>
</organism>
<sequence>MIRFVVITDLHYDYIHDGDRRINELINKIKSEHIDFVISSGDLCHPIEEKGR</sequence>
<dbReference type="InterPro" id="IPR004843">
    <property type="entry name" value="Calcineurin-like_PHP"/>
</dbReference>
<name>A0A1I0QV24_9FIRM</name>
<protein>
    <submittedName>
        <fullName evidence="2">Calcineurin-like phosphoesterase</fullName>
    </submittedName>
</protein>
<dbReference type="Pfam" id="PF00149">
    <property type="entry name" value="Metallophos"/>
    <property type="match status" value="1"/>
</dbReference>
<dbReference type="OrthoDB" id="9791866at2"/>
<dbReference type="GO" id="GO:0016787">
    <property type="term" value="F:hydrolase activity"/>
    <property type="evidence" value="ECO:0007669"/>
    <property type="project" value="InterPro"/>
</dbReference>
<gene>
    <name evidence="2" type="ORF">SAMN05421659_109135</name>
</gene>
<accession>A0A1I0QV24</accession>
<dbReference type="Gene3D" id="3.60.21.10">
    <property type="match status" value="1"/>
</dbReference>
<feature type="domain" description="Calcineurin-like phosphoesterase" evidence="1">
    <location>
        <begin position="2"/>
        <end position="45"/>
    </location>
</feature>
<proteinExistence type="predicted"/>
<evidence type="ECO:0000259" key="1">
    <source>
        <dbReference type="Pfam" id="PF00149"/>
    </source>
</evidence>
<dbReference type="Proteomes" id="UP000199701">
    <property type="component" value="Unassembled WGS sequence"/>
</dbReference>
<dbReference type="EMBL" id="FOJI01000009">
    <property type="protein sequence ID" value="SEW31289.1"/>
    <property type="molecule type" value="Genomic_DNA"/>
</dbReference>